<keyword evidence="6" id="KW-0032">Aminotransferase</keyword>
<dbReference type="GO" id="GO:0008483">
    <property type="term" value="F:transaminase activity"/>
    <property type="evidence" value="ECO:0007669"/>
    <property type="project" value="UniProtKB-KW"/>
</dbReference>
<feature type="active site" description="Proton acceptor" evidence="3">
    <location>
        <position position="190"/>
    </location>
</feature>
<evidence type="ECO:0000313" key="7">
    <source>
        <dbReference type="Proteomes" id="UP000430508"/>
    </source>
</evidence>
<dbReference type="GO" id="GO:0000271">
    <property type="term" value="P:polysaccharide biosynthetic process"/>
    <property type="evidence" value="ECO:0007669"/>
    <property type="project" value="TreeGrafter"/>
</dbReference>
<proteinExistence type="inferred from homology"/>
<evidence type="ECO:0000256" key="4">
    <source>
        <dbReference type="PIRSR" id="PIRSR000390-2"/>
    </source>
</evidence>
<organism evidence="6 7">
    <name type="scientific">Dehalobacter restrictus</name>
    <dbReference type="NCBI Taxonomy" id="55583"/>
    <lineage>
        <taxon>Bacteria</taxon>
        <taxon>Bacillati</taxon>
        <taxon>Bacillota</taxon>
        <taxon>Clostridia</taxon>
        <taxon>Eubacteriales</taxon>
        <taxon>Desulfitobacteriaceae</taxon>
        <taxon>Dehalobacter</taxon>
    </lineage>
</organism>
<dbReference type="InterPro" id="IPR015424">
    <property type="entry name" value="PyrdxlP-dep_Trfase"/>
</dbReference>
<accession>A0A857DJ08</accession>
<sequence>MINNDGFSEPVYVTEPLLPDLAETYSMLEIIWQSRQLSNNGKMVQELERKLAAFLGTRYLSVFANGTNALQIACKTLDLSGEVITTPFTFAATANALAWNHLTPVFCDIEEATFNIDADRIESLITNKTTAILPVHVFGHPCEVEKIDRIAARHNLKVLYDGAHAFGVKIKDKPVGSYGDITMFSFHATKIFHTVEGGALIFRDQDLQQKAKCLRNFGLKEDYSVDEPGINGKLNELQAAVGILLLKEVEAEIAQRKYLTNLYRQVLADVPGITVSQEAEEITANYPYFVIRVDPTAYGISRDELYSRLLSFNIFCRKYFYPLCSNFKCFKGLPSSSADNLPTANKVAESVLALPLHGRMSASDVQKIGGIIREIKIKNKKQINEIFN</sequence>
<dbReference type="PIRSF" id="PIRSF000390">
    <property type="entry name" value="PLP_StrS"/>
    <property type="match status" value="1"/>
</dbReference>
<protein>
    <submittedName>
        <fullName evidence="6">Aminotransferase class I/II-fold pyridoxal phosphate-dependent enzyme</fullName>
    </submittedName>
</protein>
<name>A0A857DJ08_9FIRM</name>
<dbReference type="InterPro" id="IPR015422">
    <property type="entry name" value="PyrdxlP-dep_Trfase_small"/>
</dbReference>
<gene>
    <name evidence="6" type="ORF">GQ588_11800</name>
</gene>
<evidence type="ECO:0000256" key="5">
    <source>
        <dbReference type="RuleBase" id="RU004508"/>
    </source>
</evidence>
<dbReference type="AlphaFoldDB" id="A0A857DJ08"/>
<evidence type="ECO:0000256" key="2">
    <source>
        <dbReference type="ARBA" id="ARBA00037999"/>
    </source>
</evidence>
<feature type="modified residue" description="N6-(pyridoxal phosphate)lysine" evidence="4">
    <location>
        <position position="190"/>
    </location>
</feature>
<dbReference type="InterPro" id="IPR015421">
    <property type="entry name" value="PyrdxlP-dep_Trfase_major"/>
</dbReference>
<dbReference type="PANTHER" id="PTHR30244:SF9">
    <property type="entry name" value="PROTEIN RV3402C"/>
    <property type="match status" value="1"/>
</dbReference>
<keyword evidence="1 4" id="KW-0663">Pyridoxal phosphate</keyword>
<dbReference type="SUPFAM" id="SSF53383">
    <property type="entry name" value="PLP-dependent transferases"/>
    <property type="match status" value="1"/>
</dbReference>
<evidence type="ECO:0000313" key="6">
    <source>
        <dbReference type="EMBL" id="QHA01274.1"/>
    </source>
</evidence>
<evidence type="ECO:0000256" key="1">
    <source>
        <dbReference type="ARBA" id="ARBA00022898"/>
    </source>
</evidence>
<dbReference type="RefSeq" id="WP_019225319.1">
    <property type="nucleotide sequence ID" value="NZ_CP046996.1"/>
</dbReference>
<dbReference type="GO" id="GO:0030170">
    <property type="term" value="F:pyridoxal phosphate binding"/>
    <property type="evidence" value="ECO:0007669"/>
    <property type="project" value="TreeGrafter"/>
</dbReference>
<dbReference type="Pfam" id="PF01041">
    <property type="entry name" value="DegT_DnrJ_EryC1"/>
    <property type="match status" value="1"/>
</dbReference>
<dbReference type="InterPro" id="IPR000653">
    <property type="entry name" value="DegT/StrS_aminotransferase"/>
</dbReference>
<dbReference type="PANTHER" id="PTHR30244">
    <property type="entry name" value="TRANSAMINASE"/>
    <property type="match status" value="1"/>
</dbReference>
<dbReference type="Gene3D" id="3.90.1150.10">
    <property type="entry name" value="Aspartate Aminotransferase, domain 1"/>
    <property type="match status" value="1"/>
</dbReference>
<dbReference type="EMBL" id="CP046996">
    <property type="protein sequence ID" value="QHA01274.1"/>
    <property type="molecule type" value="Genomic_DNA"/>
</dbReference>
<evidence type="ECO:0000256" key="3">
    <source>
        <dbReference type="PIRSR" id="PIRSR000390-1"/>
    </source>
</evidence>
<dbReference type="Proteomes" id="UP000430508">
    <property type="component" value="Chromosome"/>
</dbReference>
<reference evidence="6 7" key="1">
    <citation type="submission" date="2019-12" db="EMBL/GenBank/DDBJ databases">
        <title>Sequence classification of anaerobic respiratory reductive dehalogenases: First we see many, then we see few.</title>
        <authorList>
            <person name="Molenda O."/>
            <person name="Puentes Jacome L.A."/>
            <person name="Cao X."/>
            <person name="Nesbo C.L."/>
            <person name="Tang S."/>
            <person name="Morson N."/>
            <person name="Patron J."/>
            <person name="Lomheim L."/>
            <person name="Wishart D.S."/>
            <person name="Edwards E.A."/>
        </authorList>
    </citation>
    <scope>NUCLEOTIDE SEQUENCE [LARGE SCALE GENOMIC DNA]</scope>
    <source>
        <strain evidence="6 7">12DCA</strain>
    </source>
</reference>
<dbReference type="CDD" id="cd00616">
    <property type="entry name" value="AHBA_syn"/>
    <property type="match status" value="1"/>
</dbReference>
<comment type="similarity">
    <text evidence="2 5">Belongs to the DegT/DnrJ/EryC1 family.</text>
</comment>
<keyword evidence="6" id="KW-0808">Transferase</keyword>
<dbReference type="Gene3D" id="3.40.640.10">
    <property type="entry name" value="Type I PLP-dependent aspartate aminotransferase-like (Major domain)"/>
    <property type="match status" value="1"/>
</dbReference>